<evidence type="ECO:0000313" key="3">
    <source>
        <dbReference type="Proteomes" id="UP001152599"/>
    </source>
</evidence>
<name>A0A9X4MZL6_9FLAO</name>
<keyword evidence="3" id="KW-1185">Reference proteome</keyword>
<keyword evidence="1" id="KW-0812">Transmembrane</keyword>
<gene>
    <name evidence="2" type="ORF">NMK71_03005</name>
</gene>
<keyword evidence="1" id="KW-0472">Membrane</keyword>
<sequence>MELIDSNVFSLMVAFLLIGFALFMYFLPAIIGFYKNKHNKLAIFALNTLVGWSVVGWIISLVWALSSDVKPQNIYINYPPESTTK</sequence>
<proteinExistence type="predicted"/>
<organism evidence="2 3">
    <name type="scientific">Profundicola chukchiensis</name>
    <dbReference type="NCBI Taxonomy" id="2961959"/>
    <lineage>
        <taxon>Bacteria</taxon>
        <taxon>Pseudomonadati</taxon>
        <taxon>Bacteroidota</taxon>
        <taxon>Flavobacteriia</taxon>
        <taxon>Flavobacteriales</taxon>
        <taxon>Weeksellaceae</taxon>
        <taxon>Profundicola</taxon>
    </lineage>
</organism>
<feature type="transmembrane region" description="Helical" evidence="1">
    <location>
        <begin position="41"/>
        <end position="65"/>
    </location>
</feature>
<protein>
    <submittedName>
        <fullName evidence="2">Superinfection immunity protein</fullName>
    </submittedName>
</protein>
<reference evidence="2" key="1">
    <citation type="submission" date="2022-07" db="EMBL/GenBank/DDBJ databases">
        <title>Description and genome-wide analysis of Profundicola chukchiensis gen. nov., sp. nov., marine bacteria isolated from bottom sediments of the Chukchi Sea.</title>
        <authorList>
            <person name="Romanenko L."/>
            <person name="Otstavnykh N."/>
            <person name="Kurilenko V."/>
            <person name="Eremeev V."/>
            <person name="Velansky P."/>
            <person name="Mikhailov V."/>
            <person name="Isaeva M."/>
        </authorList>
    </citation>
    <scope>NUCLEOTIDE SEQUENCE</scope>
    <source>
        <strain evidence="2">KMM 9713</strain>
    </source>
</reference>
<accession>A0A9X4MZL6</accession>
<keyword evidence="1" id="KW-1133">Transmembrane helix</keyword>
<dbReference type="RefSeq" id="WP_304420009.1">
    <property type="nucleotide sequence ID" value="NZ_JANCMU010000001.1"/>
</dbReference>
<dbReference type="AlphaFoldDB" id="A0A9X4MZL6"/>
<comment type="caution">
    <text evidence="2">The sequence shown here is derived from an EMBL/GenBank/DDBJ whole genome shotgun (WGS) entry which is preliminary data.</text>
</comment>
<dbReference type="InterPro" id="IPR016410">
    <property type="entry name" value="Phage_imm"/>
</dbReference>
<feature type="transmembrane region" description="Helical" evidence="1">
    <location>
        <begin position="12"/>
        <end position="34"/>
    </location>
</feature>
<evidence type="ECO:0000313" key="2">
    <source>
        <dbReference type="EMBL" id="MDG4945371.1"/>
    </source>
</evidence>
<evidence type="ECO:0000256" key="1">
    <source>
        <dbReference type="SAM" id="Phobius"/>
    </source>
</evidence>
<dbReference type="Pfam" id="PF14373">
    <property type="entry name" value="Imm_superinfect"/>
    <property type="match status" value="1"/>
</dbReference>
<dbReference type="EMBL" id="JANCMU010000001">
    <property type="protein sequence ID" value="MDG4945371.1"/>
    <property type="molecule type" value="Genomic_DNA"/>
</dbReference>
<dbReference type="Proteomes" id="UP001152599">
    <property type="component" value="Unassembled WGS sequence"/>
</dbReference>